<evidence type="ECO:0000259" key="3">
    <source>
        <dbReference type="Pfam" id="PF12657"/>
    </source>
</evidence>
<feature type="domain" description="Agenet-like" evidence="2">
    <location>
        <begin position="229"/>
        <end position="309"/>
    </location>
</feature>
<feature type="region of interest" description="Disordered" evidence="1">
    <location>
        <begin position="378"/>
        <end position="429"/>
    </location>
</feature>
<feature type="domain" description="Transcription factor IIIC 90kDa subunit N-terminal" evidence="3">
    <location>
        <begin position="28"/>
        <end position="166"/>
    </location>
</feature>
<gene>
    <name evidence="4" type="ORF">CVIRNUC_002867</name>
</gene>
<evidence type="ECO:0000313" key="4">
    <source>
        <dbReference type="EMBL" id="CAK0761510.1"/>
    </source>
</evidence>
<reference evidence="4 5" key="1">
    <citation type="submission" date="2023-10" db="EMBL/GenBank/DDBJ databases">
        <authorList>
            <person name="Maclean D."/>
            <person name="Macfadyen A."/>
        </authorList>
    </citation>
    <scope>NUCLEOTIDE SEQUENCE [LARGE SCALE GENOMIC DNA]</scope>
</reference>
<dbReference type="InterPro" id="IPR036322">
    <property type="entry name" value="WD40_repeat_dom_sf"/>
</dbReference>
<feature type="compositionally biased region" description="Low complexity" evidence="1">
    <location>
        <begin position="415"/>
        <end position="424"/>
    </location>
</feature>
<dbReference type="InterPro" id="IPR001680">
    <property type="entry name" value="WD40_rpt"/>
</dbReference>
<feature type="region of interest" description="Disordered" evidence="1">
    <location>
        <begin position="527"/>
        <end position="548"/>
    </location>
</feature>
<dbReference type="PANTHER" id="PTHR15496:SF2">
    <property type="entry name" value="GENERAL TRANSCRIPTION FACTOR 3C POLYPEPTIDE 4"/>
    <property type="match status" value="1"/>
</dbReference>
<dbReference type="GO" id="GO:0006384">
    <property type="term" value="P:transcription initiation at RNA polymerase III promoter"/>
    <property type="evidence" value="ECO:0007669"/>
    <property type="project" value="InterPro"/>
</dbReference>
<dbReference type="Proteomes" id="UP001314263">
    <property type="component" value="Unassembled WGS sequence"/>
</dbReference>
<feature type="compositionally biased region" description="Basic and acidic residues" evidence="1">
    <location>
        <begin position="196"/>
        <end position="214"/>
    </location>
</feature>
<dbReference type="GO" id="GO:0004402">
    <property type="term" value="F:histone acetyltransferase activity"/>
    <property type="evidence" value="ECO:0007669"/>
    <property type="project" value="InterPro"/>
</dbReference>
<feature type="compositionally biased region" description="Basic and acidic residues" evidence="1">
    <location>
        <begin position="527"/>
        <end position="538"/>
    </location>
</feature>
<organism evidence="4 5">
    <name type="scientific">Coccomyxa viridis</name>
    <dbReference type="NCBI Taxonomy" id="1274662"/>
    <lineage>
        <taxon>Eukaryota</taxon>
        <taxon>Viridiplantae</taxon>
        <taxon>Chlorophyta</taxon>
        <taxon>core chlorophytes</taxon>
        <taxon>Trebouxiophyceae</taxon>
        <taxon>Trebouxiophyceae incertae sedis</taxon>
        <taxon>Coccomyxaceae</taxon>
        <taxon>Coccomyxa</taxon>
    </lineage>
</organism>
<evidence type="ECO:0008006" key="6">
    <source>
        <dbReference type="Google" id="ProtNLM"/>
    </source>
</evidence>
<dbReference type="Pfam" id="PF05641">
    <property type="entry name" value="Agenet"/>
    <property type="match status" value="1"/>
</dbReference>
<feature type="region of interest" description="Disordered" evidence="1">
    <location>
        <begin position="164"/>
        <end position="229"/>
    </location>
</feature>
<dbReference type="InterPro" id="IPR044230">
    <property type="entry name" value="GTF3C4"/>
</dbReference>
<comment type="caution">
    <text evidence="4">The sequence shown here is derived from an EMBL/GenBank/DDBJ whole genome shotgun (WGS) entry which is preliminary data.</text>
</comment>
<dbReference type="GO" id="GO:0000127">
    <property type="term" value="C:transcription factor TFIIIC complex"/>
    <property type="evidence" value="ECO:0007669"/>
    <property type="project" value="InterPro"/>
</dbReference>
<dbReference type="EMBL" id="CAUYUE010000004">
    <property type="protein sequence ID" value="CAK0761510.1"/>
    <property type="molecule type" value="Genomic_DNA"/>
</dbReference>
<keyword evidence="5" id="KW-1185">Reference proteome</keyword>
<dbReference type="Gene3D" id="2.130.10.10">
    <property type="entry name" value="YVTN repeat-like/Quinoprotein amine dehydrogenase"/>
    <property type="match status" value="1"/>
</dbReference>
<dbReference type="InterPro" id="IPR015943">
    <property type="entry name" value="WD40/YVTN_repeat-like_dom_sf"/>
</dbReference>
<protein>
    <recommendedName>
        <fullName evidence="6">Transcription factor IIIC 90kDa subunit N-terminal domain-containing protein</fullName>
    </recommendedName>
</protein>
<evidence type="ECO:0000313" key="5">
    <source>
        <dbReference type="Proteomes" id="UP001314263"/>
    </source>
</evidence>
<feature type="region of interest" description="Disordered" evidence="1">
    <location>
        <begin position="704"/>
        <end position="737"/>
    </location>
</feature>
<dbReference type="Pfam" id="PF12657">
    <property type="entry name" value="TFIIIC_delta"/>
    <property type="match status" value="1"/>
</dbReference>
<accession>A0AAV1HXR6</accession>
<dbReference type="PANTHER" id="PTHR15496">
    <property type="entry name" value="GENERAL TRANSCRIPTION FACTOR 3C POLYPEPTIDE 4 FAMILY"/>
    <property type="match status" value="1"/>
</dbReference>
<proteinExistence type="predicted"/>
<dbReference type="SUPFAM" id="SSF50978">
    <property type="entry name" value="WD40 repeat-like"/>
    <property type="match status" value="1"/>
</dbReference>
<dbReference type="SMART" id="SM00320">
    <property type="entry name" value="WD40"/>
    <property type="match status" value="1"/>
</dbReference>
<evidence type="ECO:0000256" key="1">
    <source>
        <dbReference type="SAM" id="MobiDB-lite"/>
    </source>
</evidence>
<name>A0AAV1HXR6_9CHLO</name>
<sequence>MTELNITAGGEDFQCLLGPPATQDVVKWSEDNLLAVSTERGVIILSPCNLSGARHFAAAAEDSEGQAQSERGPPENLHVRFAELRGPTNRRQTFRQETWTRCVNWSPQGCSESNSCLLAAINEGLTSRVCILAPPAQYGSEWEVAADLSAQLLEYCEASKWREAVPAKPESKHQDPALGSRLRGGASKRRRTAAKPGDDGEAKEAAPRSTDPQEHAGASASASAHFQPGNLVEVRNEEPGLADCWFPSKVVEASGEHVLVEYADLQDEGSGAPLREWFPLPACRRDLAIDTPHTIHNDGHCYSVRPAPPPEVEEASKLWSVADPVEAFRDGWWAAEVAKAGECTATVVIPSSGETLTMPSRLVRRRYSWQPEASWELTPAEGEKEARGQKRRHGARAPTEPRKRPKGPRQGQANPDPSEPSSVPEDFDASCLGAMSMSSAAAAEASIRNNAPTRFLHLRSQIPEEERQTYSKPREHIKGSDAALLERVAAEFHAVHGQALAALGIDLPKIMSFSRHGLRKKWNPVHGELETEPSRPHDAGQAASEGGASLTTVEEEDTQAAFELPEDFDASVTLAGADASSKDSIMDTFPVVFVMRWLTLRSELPEEQLEVYGKGQHLRGADAAFADQVLDELYLSFAEPVSAAGITKKVLLREGKRMIRQLAIQTGTPLRVPPALIQQYRLQAVHQRLQELLVRQFPNSQAVALPAPPSSAEMPSIPGEAFLGTSPRRQRRKSTAEEDYKVDISAEAYEQRLFLTSARQVAWSPAWGKGSSRYAMVAVSTKAGRVWLWRYHLPAEYSAACESRSLADRFTLVGSFVAHASWVTAVSWAISGDALLLATGCAEGSVRLHAASAAALSALPNAMADPSAASADRVMRLVRVVAAPDLRQVSCLALRAEVCSSAGEWRLYLAIGKSAGVVAVWTSPSFSSIETLQGMTGGEGLCSASMGSSTVVGLAWTAPPVQGQEPAVVLTAAGQDGSLSSWKLAGQELQPCGRPEALPGSEASMHTMVKGKPCRAFGLAASGNGLLVAVARETPYAKQLSFAHGHMFKKVWQGSVQLLRLVGDGSPLGGQVLPSLDLQAMLRFGLPFPAHVLWDIAAAVAAEEHKGSQLHVLEAKLQGLERAVADKRKTANACGAAGTAEHALPLCNALRRQLLKRLPGADLEVKLQMDLRIAINELLLLRFHIKSALQGSQSMAAWYEAQSDVQPAASGEAEDAAKREIKDAVSDAVSFPRGYGEVTHRVARCPVTFQECKAVSSWRCALCNRSFVQGAEAGAAPSCLFCGVALGRHLPAPLLQMPALC</sequence>
<dbReference type="InterPro" id="IPR008395">
    <property type="entry name" value="Agenet-like_dom"/>
</dbReference>
<dbReference type="InterPro" id="IPR024761">
    <property type="entry name" value="TFIIIC_delta_N"/>
</dbReference>
<feature type="compositionally biased region" description="Basic and acidic residues" evidence="1">
    <location>
        <begin position="164"/>
        <end position="175"/>
    </location>
</feature>
<dbReference type="CDD" id="cd20405">
    <property type="entry name" value="Tudor_Agenet_AtDUF_rpt1_3"/>
    <property type="match status" value="1"/>
</dbReference>
<evidence type="ECO:0000259" key="2">
    <source>
        <dbReference type="Pfam" id="PF05641"/>
    </source>
</evidence>